<keyword evidence="1" id="KW-0175">Coiled coil</keyword>
<feature type="coiled-coil region" evidence="1">
    <location>
        <begin position="137"/>
        <end position="168"/>
    </location>
</feature>
<proteinExistence type="predicted"/>
<dbReference type="PANTHER" id="PTHR15668:SF4">
    <property type="entry name" value="COILED-COIL DOMAIN-CONTAINING PROTEIN 22"/>
    <property type="match status" value="1"/>
</dbReference>
<dbReference type="AlphaFoldDB" id="A0A7C9EMP4"/>
<feature type="region of interest" description="Disordered" evidence="2">
    <location>
        <begin position="1"/>
        <end position="25"/>
    </location>
</feature>
<dbReference type="EMBL" id="GISG01252342">
    <property type="protein sequence ID" value="MBA4671780.1"/>
    <property type="molecule type" value="Transcribed_RNA"/>
</dbReference>
<evidence type="ECO:0000256" key="1">
    <source>
        <dbReference type="SAM" id="Coils"/>
    </source>
</evidence>
<dbReference type="InterPro" id="IPR008530">
    <property type="entry name" value="CCDC22"/>
</dbReference>
<name>A0A7C9EMP4_OPUST</name>
<dbReference type="GO" id="GO:0097602">
    <property type="term" value="F:cullin family protein binding"/>
    <property type="evidence" value="ECO:0007669"/>
    <property type="project" value="TreeGrafter"/>
</dbReference>
<dbReference type="PANTHER" id="PTHR15668">
    <property type="entry name" value="JM1 PROTEIN"/>
    <property type="match status" value="1"/>
</dbReference>
<organism evidence="3">
    <name type="scientific">Opuntia streptacantha</name>
    <name type="common">Prickly pear cactus</name>
    <name type="synonym">Opuntia cardona</name>
    <dbReference type="NCBI Taxonomy" id="393608"/>
    <lineage>
        <taxon>Eukaryota</taxon>
        <taxon>Viridiplantae</taxon>
        <taxon>Streptophyta</taxon>
        <taxon>Embryophyta</taxon>
        <taxon>Tracheophyta</taxon>
        <taxon>Spermatophyta</taxon>
        <taxon>Magnoliopsida</taxon>
        <taxon>eudicotyledons</taxon>
        <taxon>Gunneridae</taxon>
        <taxon>Pentapetalae</taxon>
        <taxon>Caryophyllales</taxon>
        <taxon>Cactineae</taxon>
        <taxon>Cactaceae</taxon>
        <taxon>Opuntioideae</taxon>
        <taxon>Opuntia</taxon>
    </lineage>
</organism>
<protein>
    <submittedName>
        <fullName evidence="3">Uncharacterized protein</fullName>
    </submittedName>
</protein>
<dbReference type="GO" id="GO:2000060">
    <property type="term" value="P:positive regulation of ubiquitin-dependent protein catabolic process"/>
    <property type="evidence" value="ECO:0007669"/>
    <property type="project" value="TreeGrafter"/>
</dbReference>
<feature type="compositionally biased region" description="Basic and acidic residues" evidence="2">
    <location>
        <begin position="1"/>
        <end position="13"/>
    </location>
</feature>
<evidence type="ECO:0000256" key="2">
    <source>
        <dbReference type="SAM" id="MobiDB-lite"/>
    </source>
</evidence>
<accession>A0A7C9EMP4</accession>
<evidence type="ECO:0000313" key="3">
    <source>
        <dbReference type="EMBL" id="MBA4671780.1"/>
    </source>
</evidence>
<sequence length="217" mass="25021">MARMPDLRSENHPCEPSTSNFEPPLSKRVLASEDLDEAACTSVSLQCTTEEQTCRVDDEESTANVKHILKPEQESRSCKEIFSELACNKEEGSNLEKVSEEFSVEDLELQPQEEELELLKEAVQMVIDNELSVSYYIEQLNEQIEVRKQNLEQLENQWETSQKSLEERRWNLLESLCATNPGGRHKMKKLKAIEMEMQSVSSEIRKRQYGSIPDYMG</sequence>
<reference evidence="3" key="2">
    <citation type="submission" date="2020-07" db="EMBL/GenBank/DDBJ databases">
        <authorList>
            <person name="Vera ALvarez R."/>
            <person name="Arias-Moreno D.M."/>
            <person name="Jimenez-Jacinto V."/>
            <person name="Jimenez-Bremont J.F."/>
            <person name="Swaminathan K."/>
            <person name="Moose S.P."/>
            <person name="Guerrero-Gonzalez M.L."/>
            <person name="Marino-Ramirez L."/>
            <person name="Landsman D."/>
            <person name="Rodriguez-Kessler M."/>
            <person name="Delgado-Sanchez P."/>
        </authorList>
    </citation>
    <scope>NUCLEOTIDE SEQUENCE</scope>
    <source>
        <tissue evidence="3">Cladode</tissue>
    </source>
</reference>
<reference evidence="3" key="1">
    <citation type="journal article" date="2013" name="J. Plant Res.">
        <title>Effect of fungi and light on seed germination of three Opuntia species from semiarid lands of central Mexico.</title>
        <authorList>
            <person name="Delgado-Sanchez P."/>
            <person name="Jimenez-Bremont J.F."/>
            <person name="Guerrero-Gonzalez Mde L."/>
            <person name="Flores J."/>
        </authorList>
    </citation>
    <scope>NUCLEOTIDE SEQUENCE</scope>
    <source>
        <tissue evidence="3">Cladode</tissue>
    </source>
</reference>